<feature type="compositionally biased region" description="Low complexity" evidence="1">
    <location>
        <begin position="76"/>
        <end position="96"/>
    </location>
</feature>
<feature type="region of interest" description="Disordered" evidence="1">
    <location>
        <begin position="55"/>
        <end position="96"/>
    </location>
</feature>
<organism evidence="3 4">
    <name type="scientific">Streptomyces umbrinus</name>
    <dbReference type="NCBI Taxonomy" id="67370"/>
    <lineage>
        <taxon>Bacteria</taxon>
        <taxon>Bacillati</taxon>
        <taxon>Actinomycetota</taxon>
        <taxon>Actinomycetes</taxon>
        <taxon>Kitasatosporales</taxon>
        <taxon>Streptomycetaceae</taxon>
        <taxon>Streptomyces</taxon>
        <taxon>Streptomyces phaeochromogenes group</taxon>
    </lineage>
</organism>
<evidence type="ECO:0000313" key="3">
    <source>
        <dbReference type="EMBL" id="MDQ1025769.1"/>
    </source>
</evidence>
<evidence type="ECO:0000256" key="1">
    <source>
        <dbReference type="SAM" id="MobiDB-lite"/>
    </source>
</evidence>
<gene>
    <name evidence="3" type="ORF">QF035_003351</name>
</gene>
<dbReference type="EMBL" id="JAUSZI010000002">
    <property type="protein sequence ID" value="MDQ1025769.1"/>
    <property type="molecule type" value="Genomic_DNA"/>
</dbReference>
<keyword evidence="2" id="KW-0732">Signal</keyword>
<dbReference type="Proteomes" id="UP001230328">
    <property type="component" value="Unassembled WGS sequence"/>
</dbReference>
<feature type="chain" id="PRO_5045330875" evidence="2">
    <location>
        <begin position="23"/>
        <end position="282"/>
    </location>
</feature>
<evidence type="ECO:0000256" key="2">
    <source>
        <dbReference type="SAM" id="SignalP"/>
    </source>
</evidence>
<reference evidence="3 4" key="1">
    <citation type="submission" date="2023-07" db="EMBL/GenBank/DDBJ databases">
        <title>Comparative genomics of wheat-associated soil bacteria to identify genetic determinants of phenazine resistance.</title>
        <authorList>
            <person name="Mouncey N."/>
        </authorList>
    </citation>
    <scope>NUCLEOTIDE SEQUENCE [LARGE SCALE GENOMIC DNA]</scope>
    <source>
        <strain evidence="3 4">V2I4</strain>
    </source>
</reference>
<feature type="signal peptide" evidence="2">
    <location>
        <begin position="1"/>
        <end position="22"/>
    </location>
</feature>
<name>A0ABU0SQD9_9ACTN</name>
<accession>A0ABU0SQD9</accession>
<evidence type="ECO:0000313" key="4">
    <source>
        <dbReference type="Proteomes" id="UP001230328"/>
    </source>
</evidence>
<dbReference type="RefSeq" id="WP_307521107.1">
    <property type="nucleotide sequence ID" value="NZ_JAUSZI010000002.1"/>
</dbReference>
<proteinExistence type="predicted"/>
<keyword evidence="4" id="KW-1185">Reference proteome</keyword>
<comment type="caution">
    <text evidence="3">The sequence shown here is derived from an EMBL/GenBank/DDBJ whole genome shotgun (WGS) entry which is preliminary data.</text>
</comment>
<protein>
    <submittedName>
        <fullName evidence="3">Uncharacterized protein</fullName>
    </submittedName>
</protein>
<sequence>MGSRLLPAAAVALFAVAGSVTALLAGAPAAAALPVGAGVGGLVWGTHALTGRLTRPAASVSARPATGRADARGADRPTGTLSDPLSEPSSEPPADAARWLTRASAAADRLQHQCRQSPNASLWPTLATAATAVRAAADRLTAAAEAVRVIDISGTSGTPADHEVLRRDQERLEGEARALPDGPLRRAKEDAARATGERAATLKRLAELRQLLITTMEATALRLEAAAERGAMLLSLQAATDASAAPPDLTALDHELDAVQTGLDTLDEITRSLHGTVEDRPE</sequence>